<name>A0A0D0F627_9SPHI</name>
<organism evidence="1 2">
    <name type="scientific">Pedobacter lusitanus</name>
    <dbReference type="NCBI Taxonomy" id="1503925"/>
    <lineage>
        <taxon>Bacteria</taxon>
        <taxon>Pseudomonadati</taxon>
        <taxon>Bacteroidota</taxon>
        <taxon>Sphingobacteriia</taxon>
        <taxon>Sphingobacteriales</taxon>
        <taxon>Sphingobacteriaceae</taxon>
        <taxon>Pedobacter</taxon>
    </lineage>
</organism>
<dbReference type="Proteomes" id="UP000032049">
    <property type="component" value="Unassembled WGS sequence"/>
</dbReference>
<proteinExistence type="predicted"/>
<dbReference type="EMBL" id="JXRA01000047">
    <property type="protein sequence ID" value="KIO77088.1"/>
    <property type="molecule type" value="Genomic_DNA"/>
</dbReference>
<dbReference type="AlphaFoldDB" id="A0A0D0F627"/>
<gene>
    <name evidence="1" type="ORF">TH53_11520</name>
</gene>
<reference evidence="1 2" key="1">
    <citation type="submission" date="2015-01" db="EMBL/GenBank/DDBJ databases">
        <title>Draft genome sequence of Pedobacter sp. NL19 isolated from sludge of an effluent treatment pond in an abandoned uranium mine.</title>
        <authorList>
            <person name="Santos T."/>
            <person name="Caetano T."/>
            <person name="Covas C."/>
            <person name="Cruz A."/>
            <person name="Mendo S."/>
        </authorList>
    </citation>
    <scope>NUCLEOTIDE SEQUENCE [LARGE SCALE GENOMIC DNA]</scope>
    <source>
        <strain evidence="1 2">NL19</strain>
    </source>
</reference>
<evidence type="ECO:0000313" key="2">
    <source>
        <dbReference type="Proteomes" id="UP000032049"/>
    </source>
</evidence>
<sequence>MPIGFKKSLFLITPAPLVLGIFSKMQRLKRFYLPDKCAYKAGCSTNEPIFFKISILWLLISFPKIKTVSPGDFNRLSKILIVVVLPAPLWPRKP</sequence>
<evidence type="ECO:0000313" key="1">
    <source>
        <dbReference type="EMBL" id="KIO77088.1"/>
    </source>
</evidence>
<keyword evidence="2" id="KW-1185">Reference proteome</keyword>
<comment type="caution">
    <text evidence="1">The sequence shown here is derived from an EMBL/GenBank/DDBJ whole genome shotgun (WGS) entry which is preliminary data.</text>
</comment>
<protein>
    <submittedName>
        <fullName evidence="1">Uncharacterized protein</fullName>
    </submittedName>
</protein>
<accession>A0A0D0F627</accession>